<keyword evidence="2" id="KW-0285">Flavoprotein</keyword>
<keyword evidence="7" id="KW-1185">Reference proteome</keyword>
<evidence type="ECO:0000259" key="5">
    <source>
        <dbReference type="Pfam" id="PF00890"/>
    </source>
</evidence>
<comment type="caution">
    <text evidence="6">The sequence shown here is derived from an EMBL/GenBank/DDBJ whole genome shotgun (WGS) entry which is preliminary data.</text>
</comment>
<organism evidence="6 7">
    <name type="scientific">Microtetraspora glauca</name>
    <dbReference type="NCBI Taxonomy" id="1996"/>
    <lineage>
        <taxon>Bacteria</taxon>
        <taxon>Bacillati</taxon>
        <taxon>Actinomycetota</taxon>
        <taxon>Actinomycetes</taxon>
        <taxon>Streptosporangiales</taxon>
        <taxon>Streptosporangiaceae</taxon>
        <taxon>Microtetraspora</taxon>
    </lineage>
</organism>
<gene>
    <name evidence="6" type="ORF">AB0I59_35775</name>
</gene>
<keyword evidence="4" id="KW-0560">Oxidoreductase</keyword>
<keyword evidence="3" id="KW-0274">FAD</keyword>
<dbReference type="Gene3D" id="3.50.50.60">
    <property type="entry name" value="FAD/NAD(P)-binding domain"/>
    <property type="match status" value="2"/>
</dbReference>
<reference evidence="6 7" key="1">
    <citation type="submission" date="2024-06" db="EMBL/GenBank/DDBJ databases">
        <title>The Natural Products Discovery Center: Release of the First 8490 Sequenced Strains for Exploring Actinobacteria Biosynthetic Diversity.</title>
        <authorList>
            <person name="Kalkreuter E."/>
            <person name="Kautsar S.A."/>
            <person name="Yang D."/>
            <person name="Bader C.D."/>
            <person name="Teijaro C.N."/>
            <person name="Fluegel L."/>
            <person name="Davis C.M."/>
            <person name="Simpson J.R."/>
            <person name="Lauterbach L."/>
            <person name="Steele A.D."/>
            <person name="Gui C."/>
            <person name="Meng S."/>
            <person name="Li G."/>
            <person name="Viehrig K."/>
            <person name="Ye F."/>
            <person name="Su P."/>
            <person name="Kiefer A.F."/>
            <person name="Nichols A."/>
            <person name="Cepeda A.J."/>
            <person name="Yan W."/>
            <person name="Fan B."/>
            <person name="Jiang Y."/>
            <person name="Adhikari A."/>
            <person name="Zheng C.-J."/>
            <person name="Schuster L."/>
            <person name="Cowan T.M."/>
            <person name="Smanski M.J."/>
            <person name="Chevrette M.G."/>
            <person name="De Carvalho L.P.S."/>
            <person name="Shen B."/>
        </authorList>
    </citation>
    <scope>NUCLEOTIDE SEQUENCE [LARGE SCALE GENOMIC DNA]</scope>
    <source>
        <strain evidence="6 7">NPDC050100</strain>
    </source>
</reference>
<comment type="cofactor">
    <cofactor evidence="1">
        <name>FAD</name>
        <dbReference type="ChEBI" id="CHEBI:57692"/>
    </cofactor>
</comment>
<name>A0ABV3GRE6_MICGL</name>
<dbReference type="SUPFAM" id="SSF51905">
    <property type="entry name" value="FAD/NAD(P)-binding domain"/>
    <property type="match status" value="1"/>
</dbReference>
<dbReference type="EMBL" id="JBFALK010000026">
    <property type="protein sequence ID" value="MEV0973981.1"/>
    <property type="molecule type" value="Genomic_DNA"/>
</dbReference>
<feature type="domain" description="FAD-dependent oxidoreductase 2 FAD-binding" evidence="5">
    <location>
        <begin position="12"/>
        <end position="491"/>
    </location>
</feature>
<evidence type="ECO:0000256" key="4">
    <source>
        <dbReference type="ARBA" id="ARBA00023002"/>
    </source>
</evidence>
<protein>
    <submittedName>
        <fullName evidence="6">FAD-dependent oxidoreductase</fullName>
    </submittedName>
</protein>
<dbReference type="InterPro" id="IPR003953">
    <property type="entry name" value="FAD-dep_OxRdtase_2_FAD-bd"/>
</dbReference>
<dbReference type="InterPro" id="IPR050315">
    <property type="entry name" value="FAD-oxidoreductase_2"/>
</dbReference>
<dbReference type="PANTHER" id="PTHR43400">
    <property type="entry name" value="FUMARATE REDUCTASE"/>
    <property type="match status" value="1"/>
</dbReference>
<evidence type="ECO:0000256" key="1">
    <source>
        <dbReference type="ARBA" id="ARBA00001974"/>
    </source>
</evidence>
<dbReference type="SUPFAM" id="SSF56425">
    <property type="entry name" value="Succinate dehydrogenase/fumarate reductase flavoprotein, catalytic domain"/>
    <property type="match status" value="1"/>
</dbReference>
<evidence type="ECO:0000313" key="7">
    <source>
        <dbReference type="Proteomes" id="UP001551675"/>
    </source>
</evidence>
<proteinExistence type="predicted"/>
<dbReference type="PANTHER" id="PTHR43400:SF10">
    <property type="entry name" value="3-OXOSTEROID 1-DEHYDROGENASE"/>
    <property type="match status" value="1"/>
</dbReference>
<dbReference type="Proteomes" id="UP001551675">
    <property type="component" value="Unassembled WGS sequence"/>
</dbReference>
<evidence type="ECO:0000256" key="3">
    <source>
        <dbReference type="ARBA" id="ARBA00022827"/>
    </source>
</evidence>
<sequence length="512" mass="53432">MAASGLWDDEYDVVVAGSGAGAMTGALAAASRGLRTAVLEKTSLLGGTSSYAGAAVWLPGTRIQERAGIGDSTESARTYLRALLGEDTDGRQEAFLTTAPEVAEFLERDPAIEFEWRPFPDYFAAPGRMDMGRSFVPLDLPAERLGGLASLVRPPVDRDRAGQGHRDAPLSQGRALIGRLLLALTNTGNGTVRTGTRLTGLVVEDGRVVGVEAETGDGPVRIRARRGVLLAAGGFEGNDEMRAEHGVPGAAGWSMAPSGANTGDPILAATAVGAATDLMDQAWWCPGVQDASGAASFTLGFGGGLVVDASGRRFANESLPYDRMGREMAAAPDRVPAYFVFDSRSGGRLPAISVPGGPGADWVQAGTVGELAEKLGLPADALTATVERFNGFARAGVDADFHRGEDPYDLFFADRSDDGDRGPNPCLVPVDRPPYYAVRLVLSDLGTKGGLRTDTEGRVLDAESRPIEGLYAAGNTSASFAGRFYPGPGTPIGSAMVFAYRAVGDMTETDTP</sequence>
<evidence type="ECO:0000313" key="6">
    <source>
        <dbReference type="EMBL" id="MEV0973981.1"/>
    </source>
</evidence>
<dbReference type="Pfam" id="PF00890">
    <property type="entry name" value="FAD_binding_2"/>
    <property type="match status" value="1"/>
</dbReference>
<evidence type="ECO:0000256" key="2">
    <source>
        <dbReference type="ARBA" id="ARBA00022630"/>
    </source>
</evidence>
<accession>A0ABV3GRE6</accession>
<dbReference type="RefSeq" id="WP_358140113.1">
    <property type="nucleotide sequence ID" value="NZ_JBFALK010000026.1"/>
</dbReference>
<dbReference type="InterPro" id="IPR036188">
    <property type="entry name" value="FAD/NAD-bd_sf"/>
</dbReference>
<dbReference type="InterPro" id="IPR027477">
    <property type="entry name" value="Succ_DH/fumarate_Rdtase_cat_sf"/>
</dbReference>